<reference evidence="3" key="1">
    <citation type="submission" date="2017-09" db="EMBL/GenBank/DDBJ databases">
        <authorList>
            <person name="Varghese N."/>
            <person name="Submissions S."/>
        </authorList>
    </citation>
    <scope>NUCLEOTIDE SEQUENCE [LARGE SCALE GENOMIC DNA]</scope>
    <source>
        <strain evidence="3">C7</strain>
    </source>
</reference>
<organism evidence="2 3">
    <name type="scientific">Pontivivens marinum</name>
    <dbReference type="NCBI Taxonomy" id="1690039"/>
    <lineage>
        <taxon>Bacteria</taxon>
        <taxon>Pseudomonadati</taxon>
        <taxon>Pseudomonadota</taxon>
        <taxon>Alphaproteobacteria</taxon>
        <taxon>Rhodobacterales</taxon>
        <taxon>Paracoccaceae</taxon>
        <taxon>Pontivivens</taxon>
    </lineage>
</organism>
<dbReference type="Proteomes" id="UP000220034">
    <property type="component" value="Unassembled WGS sequence"/>
</dbReference>
<evidence type="ECO:0000313" key="2">
    <source>
        <dbReference type="EMBL" id="SOH93098.1"/>
    </source>
</evidence>
<evidence type="ECO:0008006" key="4">
    <source>
        <dbReference type="Google" id="ProtNLM"/>
    </source>
</evidence>
<evidence type="ECO:0000256" key="1">
    <source>
        <dbReference type="SAM" id="Phobius"/>
    </source>
</evidence>
<dbReference type="EMBL" id="OCTN01000001">
    <property type="protein sequence ID" value="SOH93098.1"/>
    <property type="molecule type" value="Genomic_DNA"/>
</dbReference>
<name>A0A2C9CPE9_9RHOB</name>
<feature type="transmembrane region" description="Helical" evidence="1">
    <location>
        <begin position="103"/>
        <end position="126"/>
    </location>
</feature>
<dbReference type="Pfam" id="PF08570">
    <property type="entry name" value="DUF1761"/>
    <property type="match status" value="1"/>
</dbReference>
<gene>
    <name evidence="2" type="ORF">SAMN06273572_101953</name>
</gene>
<keyword evidence="1" id="KW-0472">Membrane</keyword>
<keyword evidence="3" id="KW-1185">Reference proteome</keyword>
<keyword evidence="1" id="KW-1133">Transmembrane helix</keyword>
<protein>
    <recommendedName>
        <fullName evidence="4">DUF1761 domain-containing protein</fullName>
    </recommendedName>
</protein>
<evidence type="ECO:0000313" key="3">
    <source>
        <dbReference type="Proteomes" id="UP000220034"/>
    </source>
</evidence>
<dbReference type="InterPro" id="IPR013879">
    <property type="entry name" value="DUF1761"/>
</dbReference>
<feature type="transmembrane region" description="Helical" evidence="1">
    <location>
        <begin position="77"/>
        <end position="94"/>
    </location>
</feature>
<feature type="transmembrane region" description="Helical" evidence="1">
    <location>
        <begin position="45"/>
        <end position="65"/>
    </location>
</feature>
<dbReference type="RefSeq" id="WP_180955881.1">
    <property type="nucleotide sequence ID" value="NZ_OCTN01000001.1"/>
</dbReference>
<sequence length="127" mass="13368">MDIIAVFLAAATTWGIGAFWYGVISGPWLAVSNMTAEQAADTPKSVYLLSYLCFVVMMGFAQYVYVLADVRGAGEGMLLGAGFGAFIALPWMAVNNMYQHRPVLLTVIDGAYAVAGMAAGGAVLGLF</sequence>
<dbReference type="AlphaFoldDB" id="A0A2C9CPE9"/>
<proteinExistence type="predicted"/>
<keyword evidence="1" id="KW-0812">Transmembrane</keyword>
<accession>A0A2C9CPE9</accession>
<feature type="transmembrane region" description="Helical" evidence="1">
    <location>
        <begin position="6"/>
        <end position="24"/>
    </location>
</feature>